<feature type="region of interest" description="Disordered" evidence="1">
    <location>
        <begin position="1"/>
        <end position="21"/>
    </location>
</feature>
<protein>
    <submittedName>
        <fullName evidence="2">Uncharacterized protein</fullName>
    </submittedName>
</protein>
<keyword evidence="3" id="KW-1185">Reference proteome</keyword>
<organism evidence="2 3">
    <name type="scientific">Mythimna separata</name>
    <name type="common">Oriental armyworm</name>
    <name type="synonym">Pseudaletia separata</name>
    <dbReference type="NCBI Taxonomy" id="271217"/>
    <lineage>
        <taxon>Eukaryota</taxon>
        <taxon>Metazoa</taxon>
        <taxon>Ecdysozoa</taxon>
        <taxon>Arthropoda</taxon>
        <taxon>Hexapoda</taxon>
        <taxon>Insecta</taxon>
        <taxon>Pterygota</taxon>
        <taxon>Neoptera</taxon>
        <taxon>Endopterygota</taxon>
        <taxon>Lepidoptera</taxon>
        <taxon>Glossata</taxon>
        <taxon>Ditrysia</taxon>
        <taxon>Noctuoidea</taxon>
        <taxon>Noctuidae</taxon>
        <taxon>Noctuinae</taxon>
        <taxon>Hadenini</taxon>
        <taxon>Mythimna</taxon>
    </lineage>
</organism>
<comment type="caution">
    <text evidence="2">The sequence shown here is derived from an EMBL/GenBank/DDBJ whole genome shotgun (WGS) entry which is preliminary data.</text>
</comment>
<dbReference type="Proteomes" id="UP001231518">
    <property type="component" value="Chromosome 11"/>
</dbReference>
<evidence type="ECO:0000313" key="2">
    <source>
        <dbReference type="EMBL" id="KAJ8727753.1"/>
    </source>
</evidence>
<gene>
    <name evidence="2" type="ORF">PYW07_001872</name>
</gene>
<dbReference type="EMBL" id="JARGEI010000008">
    <property type="protein sequence ID" value="KAJ8727753.1"/>
    <property type="molecule type" value="Genomic_DNA"/>
</dbReference>
<proteinExistence type="predicted"/>
<accession>A0AAD7YUB7</accession>
<dbReference type="AlphaFoldDB" id="A0AAD7YUB7"/>
<evidence type="ECO:0000313" key="3">
    <source>
        <dbReference type="Proteomes" id="UP001231518"/>
    </source>
</evidence>
<evidence type="ECO:0000256" key="1">
    <source>
        <dbReference type="SAM" id="MobiDB-lite"/>
    </source>
</evidence>
<sequence length="796" mass="86306">MGLVVDQPKQGGGNSNDGNTARKFFAEPVKSGDITGLDPELIKRFANILSVLSCGFSVNYVSFKNYCIETAKMCIDLYNWYKMSASVHKLLIHGADIIKELPLPVGLFSEDVLETSQKEYKGLRLFHARKTSRIDTNTDIVHWMLIASDPIIASKRRSHHKKRKSFSKEVLEMLDVPLVETIEDKDVLDPDPGVILSALMRPVCLCVGYVCALALHQHTCIIMYYCSTGPRPRRDPVGADAAVLDPDPGVILSALMRPVCLCVGYVCALALHQHTCIIMYYCSTGPRPRRDPVGADAAVLDPDPGVILSALMRPVCLCVGYVCALALHQHTCIIMYYCSTGPRPRRDPVGADAAVLDPDPGVILSALMRPVCLCVGYVCALALHQHTCIIMYYCSTGPRPRRDPVGADAAVLDPDPGVILSALMRPVCLCVGYVCALALHQHTCIIMYYCSTGPRPRRDPVGADAAVLDPDPGVILSALMRPVCLCVGYVCALALHQHTCIIMYYCSTGPRPRRDPVGADAAVLDPDPGVILSALMRPVCLCVGYVCALALHQHTCIIMYYCSTGPRPRRDPVGADAAVLDPDPGVILSALMRPVCLCVGYVCALALHLRAPLEYPRPPLRQEVNNHNNSETQSLKPWSSIEQLPSSVRAGGADGDSGSEGVAEGADVARELAALALLRAQLPGAAAALARALPKPPPEVQQPLQQILQLAALLQCRNHALIDVETALEAAEGQTTEKVGRRQLVPVAMINNKRGPPKQIMKPLNKVKEVQLKVFHQGECVSSDLPCLDPLRLRTE</sequence>
<name>A0AAD7YUB7_MYTSE</name>
<reference evidence="2" key="1">
    <citation type="submission" date="2023-03" db="EMBL/GenBank/DDBJ databases">
        <title>Chromosome-level genomes of two armyworms, Mythimna separata and Mythimna loreyi, provide insights into the biosynthesis and reception of sex pheromones.</title>
        <authorList>
            <person name="Zhao H."/>
        </authorList>
    </citation>
    <scope>NUCLEOTIDE SEQUENCE</scope>
    <source>
        <strain evidence="2">BeijingLab</strain>
        <tissue evidence="2">Pupa</tissue>
    </source>
</reference>